<dbReference type="NCBIfam" id="TIGR01224">
    <property type="entry name" value="hutI"/>
    <property type="match status" value="1"/>
</dbReference>
<feature type="binding site" evidence="7">
    <location>
        <position position="83"/>
    </location>
    <ligand>
        <name>Zn(2+)</name>
        <dbReference type="ChEBI" id="CHEBI:29105"/>
    </ligand>
</feature>
<feature type="binding site" evidence="7">
    <location>
        <position position="90"/>
    </location>
    <ligand>
        <name>4-imidazolone-5-propanoate</name>
        <dbReference type="ChEBI" id="CHEBI:77893"/>
    </ligand>
</feature>
<dbReference type="RefSeq" id="WP_275468361.1">
    <property type="nucleotide sequence ID" value="NZ_CP110232.1"/>
</dbReference>
<evidence type="ECO:0000256" key="6">
    <source>
        <dbReference type="ARBA" id="ARBA00023004"/>
    </source>
</evidence>
<dbReference type="Proteomes" id="UP001179647">
    <property type="component" value="Chromosome"/>
</dbReference>
<protein>
    <recommendedName>
        <fullName evidence="1 7">Imidazolonepropionase</fullName>
        <ecNumber evidence="1 7">3.5.2.7</ecNumber>
    </recommendedName>
    <alternativeName>
        <fullName evidence="7">Imidazolone-5-propionate hydrolase</fullName>
    </alternativeName>
</protein>
<feature type="binding site" evidence="7">
    <location>
        <position position="81"/>
    </location>
    <ligand>
        <name>Fe(3+)</name>
        <dbReference type="ChEBI" id="CHEBI:29034"/>
    </ligand>
</feature>
<keyword evidence="6 7" id="KW-0408">Iron</keyword>
<dbReference type="EC" id="3.5.2.7" evidence="1 7"/>
<dbReference type="SUPFAM" id="SSF51556">
    <property type="entry name" value="Metallo-dependent hydrolases"/>
    <property type="match status" value="1"/>
</dbReference>
<evidence type="ECO:0000256" key="7">
    <source>
        <dbReference type="HAMAP-Rule" id="MF_00372"/>
    </source>
</evidence>
<dbReference type="GO" id="GO:0005737">
    <property type="term" value="C:cytoplasm"/>
    <property type="evidence" value="ECO:0007669"/>
    <property type="project" value="UniProtKB-SubCell"/>
</dbReference>
<keyword evidence="3 7" id="KW-0378">Hydrolase</keyword>
<evidence type="ECO:0000313" key="10">
    <source>
        <dbReference type="Proteomes" id="UP001179647"/>
    </source>
</evidence>
<comment type="similarity">
    <text evidence="7">Belongs to the metallo-dependent hydrolases superfamily. HutI family.</text>
</comment>
<evidence type="ECO:0000256" key="2">
    <source>
        <dbReference type="ARBA" id="ARBA00022723"/>
    </source>
</evidence>
<gene>
    <name evidence="7 9" type="primary">hutI</name>
    <name evidence="9" type="ORF">OL234_06105</name>
</gene>
<proteinExistence type="inferred from homology"/>
<dbReference type="FunFam" id="3.20.20.140:FF:000007">
    <property type="entry name" value="Imidazolonepropionase"/>
    <property type="match status" value="1"/>
</dbReference>
<feature type="binding site" evidence="7">
    <location>
        <position position="326"/>
    </location>
    <ligand>
        <name>Fe(3+)</name>
        <dbReference type="ChEBI" id="CHEBI:29034"/>
    </ligand>
</feature>
<evidence type="ECO:0000259" key="8">
    <source>
        <dbReference type="Pfam" id="PF01979"/>
    </source>
</evidence>
<name>A0AAF0CTA9_9ENTE</name>
<feature type="binding site" evidence="7">
    <location>
        <position position="330"/>
    </location>
    <ligand>
        <name>N-formimidoyl-L-glutamate</name>
        <dbReference type="ChEBI" id="CHEBI:58928"/>
    </ligand>
</feature>
<dbReference type="GO" id="GO:0050480">
    <property type="term" value="F:imidazolonepropionase activity"/>
    <property type="evidence" value="ECO:0007669"/>
    <property type="project" value="UniProtKB-UniRule"/>
</dbReference>
<keyword evidence="2 7" id="KW-0479">Metal-binding</keyword>
<comment type="cofactor">
    <cofactor evidence="7">
        <name>Zn(2+)</name>
        <dbReference type="ChEBI" id="CHEBI:29105"/>
    </cofactor>
    <cofactor evidence="7">
        <name>Fe(3+)</name>
        <dbReference type="ChEBI" id="CHEBI:29034"/>
    </cofactor>
    <text evidence="7">Binds 1 zinc or iron ion per subunit.</text>
</comment>
<dbReference type="AlphaFoldDB" id="A0AAF0CTA9"/>
<feature type="binding site" evidence="7">
    <location>
        <position position="254"/>
    </location>
    <ligand>
        <name>4-imidazolone-5-propanoate</name>
        <dbReference type="ChEBI" id="CHEBI:77893"/>
    </ligand>
</feature>
<feature type="binding site" evidence="7">
    <location>
        <position position="251"/>
    </location>
    <ligand>
        <name>Fe(3+)</name>
        <dbReference type="ChEBI" id="CHEBI:29034"/>
    </ligand>
</feature>
<feature type="binding site" evidence="7">
    <location>
        <position position="153"/>
    </location>
    <ligand>
        <name>4-imidazolone-5-propanoate</name>
        <dbReference type="ChEBI" id="CHEBI:77893"/>
    </ligand>
</feature>
<comment type="pathway">
    <text evidence="7">Amino-acid degradation; L-histidine degradation into L-glutamate; N-formimidoyl-L-glutamate from L-histidine: step 3/3.</text>
</comment>
<dbReference type="GO" id="GO:0008270">
    <property type="term" value="F:zinc ion binding"/>
    <property type="evidence" value="ECO:0007669"/>
    <property type="project" value="UniProtKB-UniRule"/>
</dbReference>
<keyword evidence="4 7" id="KW-0369">Histidine metabolism</keyword>
<evidence type="ECO:0000256" key="5">
    <source>
        <dbReference type="ARBA" id="ARBA00022833"/>
    </source>
</evidence>
<reference evidence="9" key="1">
    <citation type="submission" date="2022-10" db="EMBL/GenBank/DDBJ databases">
        <title>Vagococcus sp. isolated from poultry meat.</title>
        <authorList>
            <person name="Johansson P."/>
            <person name="Bjorkroth J."/>
        </authorList>
    </citation>
    <scope>NUCLEOTIDE SEQUENCE</scope>
    <source>
        <strain evidence="9">STAA11</strain>
    </source>
</reference>
<feature type="binding site" evidence="7">
    <location>
        <position position="186"/>
    </location>
    <ligand>
        <name>4-imidazolone-5-propanoate</name>
        <dbReference type="ChEBI" id="CHEBI:77893"/>
    </ligand>
</feature>
<dbReference type="Pfam" id="PF01979">
    <property type="entry name" value="Amidohydro_1"/>
    <property type="match status" value="1"/>
</dbReference>
<evidence type="ECO:0000313" key="9">
    <source>
        <dbReference type="EMBL" id="WEG72560.1"/>
    </source>
</evidence>
<dbReference type="InterPro" id="IPR006680">
    <property type="entry name" value="Amidohydro-rel"/>
</dbReference>
<dbReference type="Gene3D" id="2.30.40.10">
    <property type="entry name" value="Urease, subunit C, domain 1"/>
    <property type="match status" value="1"/>
</dbReference>
<evidence type="ECO:0000256" key="4">
    <source>
        <dbReference type="ARBA" id="ARBA00022808"/>
    </source>
</evidence>
<evidence type="ECO:0000256" key="3">
    <source>
        <dbReference type="ARBA" id="ARBA00022801"/>
    </source>
</evidence>
<feature type="binding site" evidence="7">
    <location>
        <position position="83"/>
    </location>
    <ligand>
        <name>Fe(3+)</name>
        <dbReference type="ChEBI" id="CHEBI:29034"/>
    </ligand>
</feature>
<feature type="binding site" evidence="7">
    <location>
        <position position="328"/>
    </location>
    <ligand>
        <name>N-formimidoyl-L-glutamate</name>
        <dbReference type="ChEBI" id="CHEBI:58928"/>
    </ligand>
</feature>
<dbReference type="Gene3D" id="3.20.20.140">
    <property type="entry name" value="Metal-dependent hydrolases"/>
    <property type="match status" value="1"/>
</dbReference>
<dbReference type="KEGG" id="vie:OL234_06105"/>
<dbReference type="HAMAP" id="MF_00372">
    <property type="entry name" value="HutI"/>
    <property type="match status" value="1"/>
</dbReference>
<comment type="function">
    <text evidence="7">Catalyzes the hydrolytic cleavage of the carbon-nitrogen bond in imidazolone-5-propanoate to yield N-formimidoyl-L-glutamate. It is the third step in the universal histidine degradation pathway.</text>
</comment>
<dbReference type="InterPro" id="IPR011059">
    <property type="entry name" value="Metal-dep_hydrolase_composite"/>
</dbReference>
<sequence length="422" mass="46626">MFADTVIQNLSQIFVPNAIERPLRGSEMSQVNLITNGYIAIKDGKILKIASGKPNDSLINELTQVIEGDNKLATPGLIDCHTHLVYGGSRENEFSKKLNNVDYLDILKSGGGILSTVKATRKASFEELYQKSKQLLDKMLLHGVTSIEAKSGYGLNWETESRQLEVVKALNENHPINIVSTFMAAHAVPPEFKDRSDDFIDFIILEMLPKVKSKNLAEFCDIFCEYGVFSAEQSYRLLEAAKKLNFKLKIHTDEIKTIGGVDVASALHVTSAEHLMKITELGIKQLSEKEIIGNLLPGTTFSLMEKNYAPAREMLREGMAITLSTDSNPGSCPTANLQFIMQLGCFNMKLTPIEVFNAVTINAAYSINRGGTLGDFEVGSPADIVIFDAPNIDYAMYFFATNLVSDVFKEGKRVVHNGVRVV</sequence>
<feature type="binding site" evidence="7">
    <location>
        <position position="326"/>
    </location>
    <ligand>
        <name>Zn(2+)</name>
        <dbReference type="ChEBI" id="CHEBI:29105"/>
    </ligand>
</feature>
<feature type="binding site" evidence="7">
    <location>
        <position position="153"/>
    </location>
    <ligand>
        <name>N-formimidoyl-L-glutamate</name>
        <dbReference type="ChEBI" id="CHEBI:58928"/>
    </ligand>
</feature>
<feature type="binding site" evidence="7">
    <location>
        <position position="251"/>
    </location>
    <ligand>
        <name>Zn(2+)</name>
        <dbReference type="ChEBI" id="CHEBI:29105"/>
    </ligand>
</feature>
<dbReference type="CDD" id="cd01296">
    <property type="entry name" value="Imidazolone-5PH"/>
    <property type="match status" value="1"/>
</dbReference>
<feature type="domain" description="Amidohydrolase-related" evidence="8">
    <location>
        <begin position="73"/>
        <end position="414"/>
    </location>
</feature>
<comment type="subcellular location">
    <subcellularLocation>
        <location evidence="7">Cytoplasm</location>
    </subcellularLocation>
</comment>
<dbReference type="GO" id="GO:0005506">
    <property type="term" value="F:iron ion binding"/>
    <property type="evidence" value="ECO:0007669"/>
    <property type="project" value="UniProtKB-UniRule"/>
</dbReference>
<dbReference type="PANTHER" id="PTHR42752:SF1">
    <property type="entry name" value="IMIDAZOLONEPROPIONASE-RELATED"/>
    <property type="match status" value="1"/>
</dbReference>
<dbReference type="GO" id="GO:0019556">
    <property type="term" value="P:L-histidine catabolic process to glutamate and formamide"/>
    <property type="evidence" value="ECO:0007669"/>
    <property type="project" value="UniProtKB-UniRule"/>
</dbReference>
<dbReference type="InterPro" id="IPR032466">
    <property type="entry name" value="Metal_Hydrolase"/>
</dbReference>
<dbReference type="SUPFAM" id="SSF51338">
    <property type="entry name" value="Composite domain of metallo-dependent hydrolases"/>
    <property type="match status" value="1"/>
</dbReference>
<dbReference type="EMBL" id="CP110232">
    <property type="protein sequence ID" value="WEG72560.1"/>
    <property type="molecule type" value="Genomic_DNA"/>
</dbReference>
<evidence type="ECO:0000256" key="1">
    <source>
        <dbReference type="ARBA" id="ARBA00012864"/>
    </source>
</evidence>
<dbReference type="InterPro" id="IPR005920">
    <property type="entry name" value="HutI"/>
</dbReference>
<feature type="binding site" evidence="7">
    <location>
        <position position="81"/>
    </location>
    <ligand>
        <name>Zn(2+)</name>
        <dbReference type="ChEBI" id="CHEBI:29105"/>
    </ligand>
</feature>
<keyword evidence="7" id="KW-0963">Cytoplasm</keyword>
<keyword evidence="10" id="KW-1185">Reference proteome</keyword>
<keyword evidence="5 7" id="KW-0862">Zinc</keyword>
<organism evidence="9 10">
    <name type="scientific">Vagococcus intermedius</name>
    <dbReference type="NCBI Taxonomy" id="2991418"/>
    <lineage>
        <taxon>Bacteria</taxon>
        <taxon>Bacillati</taxon>
        <taxon>Bacillota</taxon>
        <taxon>Bacilli</taxon>
        <taxon>Lactobacillales</taxon>
        <taxon>Enterococcaceae</taxon>
        <taxon>Vagococcus</taxon>
    </lineage>
</organism>
<accession>A0AAF0CTA9</accession>
<feature type="binding site" evidence="7">
    <location>
        <position position="331"/>
    </location>
    <ligand>
        <name>4-imidazolone-5-propanoate</name>
        <dbReference type="ChEBI" id="CHEBI:77893"/>
    </ligand>
</feature>
<comment type="catalytic activity">
    <reaction evidence="7">
        <text>4-imidazolone-5-propanoate + H2O = N-formimidoyl-L-glutamate</text>
        <dbReference type="Rhea" id="RHEA:23660"/>
        <dbReference type="ChEBI" id="CHEBI:15377"/>
        <dbReference type="ChEBI" id="CHEBI:58928"/>
        <dbReference type="ChEBI" id="CHEBI:77893"/>
        <dbReference type="EC" id="3.5.2.7"/>
    </reaction>
</comment>
<dbReference type="PANTHER" id="PTHR42752">
    <property type="entry name" value="IMIDAZOLONEPROPIONASE"/>
    <property type="match status" value="1"/>
</dbReference>